<dbReference type="InterPro" id="IPR051089">
    <property type="entry name" value="prtT"/>
</dbReference>
<keyword evidence="4" id="KW-0804">Transcription</keyword>
<evidence type="ECO:0000313" key="9">
    <source>
        <dbReference type="Proteomes" id="UP000801864"/>
    </source>
</evidence>
<evidence type="ECO:0000256" key="7">
    <source>
        <dbReference type="SAM" id="MobiDB-lite"/>
    </source>
</evidence>
<comment type="caution">
    <text evidence="8">The sequence shown here is derived from an EMBL/GenBank/DDBJ whole genome shotgun (WGS) entry which is preliminary data.</text>
</comment>
<feature type="region of interest" description="Disordered" evidence="7">
    <location>
        <begin position="1"/>
        <end position="23"/>
    </location>
</feature>
<dbReference type="PANTHER" id="PTHR31845:SF10">
    <property type="entry name" value="ZN(II)2CYS6 TRANSCRIPTION FACTOR (EUROFUNG)"/>
    <property type="match status" value="1"/>
</dbReference>
<organism evidence="8 9">
    <name type="scientific">Trichoderma lentiforme</name>
    <dbReference type="NCBI Taxonomy" id="1567552"/>
    <lineage>
        <taxon>Eukaryota</taxon>
        <taxon>Fungi</taxon>
        <taxon>Dikarya</taxon>
        <taxon>Ascomycota</taxon>
        <taxon>Pezizomycotina</taxon>
        <taxon>Sordariomycetes</taxon>
        <taxon>Hypocreomycetidae</taxon>
        <taxon>Hypocreales</taxon>
        <taxon>Hypocreaceae</taxon>
        <taxon>Trichoderma</taxon>
    </lineage>
</organism>
<sequence>MSTASTEDAASNEGTGTASPTGLNRTCEDAATRDAHVVCFKGCRQRKIKCINGSRRSGAQKCDRCSKLDVDCVFRPPAIRRRRNKNDTRIKALEQKLQELQDAISETPAQLDAEIPYSDPLNSEFMDASLFSDPQHQSLQSTALEDSLPPLAFESTLDPYLTLDDPVSIGLVSSEFAHEMFSTFCVNMAPIYPLVFLPSHWTWQHTRDIKPALFRAVLSVASSSHEPECCKVLFRNTAKYLAEEVAMHGNKSLDLIQAYLVLSAWYCLVEDFQKLMFSQYANMAASLVLDLKSSNDDQYRIPSANESFVHSEQLIETCRTFVACYFLSSSMAFSFRRPSVLRHEPWLDDCIRILETAPSIHPNDRRLIEWTKLQIIAEESISMTGLYSGSRVNFSDDSICRVLRFGVDRATAWKRQVSTDIIHQPMIIHYHMVLISLHEPAFYDGHDMEDFRPPYKLRPLPLAKNLDNYYSLNVANSLAQCVASAQKVIHTFLDIPIGILQIMPVIVFTRITYAAVILMKFDVSARVPQSVACLLDDIEFNPKVLLLQLLNKLTLAEGSKRLVVPSVFRGALSRMTRWYIDQFESLQAPDQRDIFEPMMHVGIDAQRSPDTGLSHTGSVTSDTSVLPLHHFNNDYL</sequence>
<keyword evidence="2" id="KW-0805">Transcription regulation</keyword>
<evidence type="ECO:0000256" key="1">
    <source>
        <dbReference type="ARBA" id="ARBA00004123"/>
    </source>
</evidence>
<evidence type="ECO:0000256" key="6">
    <source>
        <dbReference type="SAM" id="Coils"/>
    </source>
</evidence>
<gene>
    <name evidence="8" type="ORF">CFAM422_008501</name>
</gene>
<dbReference type="Gene3D" id="4.10.240.10">
    <property type="entry name" value="Zn(2)-C6 fungal-type DNA-binding domain"/>
    <property type="match status" value="1"/>
</dbReference>
<dbReference type="InterPro" id="IPR001138">
    <property type="entry name" value="Zn2Cys6_DnaBD"/>
</dbReference>
<reference evidence="8 9" key="1">
    <citation type="submission" date="2018-06" db="EMBL/GenBank/DDBJ databases">
        <title>Genome analysis of cellulolytic fungus Trichoderma lentiforme CFAM-422.</title>
        <authorList>
            <person name="Steindorff A.S."/>
            <person name="Formighieri E.F."/>
            <person name="Midorikawa G.E.O."/>
            <person name="Tamietti M.S."/>
            <person name="Ramos E.Z."/>
            <person name="Silva A.S."/>
            <person name="Bon E.P.S."/>
            <person name="Mendes T.D."/>
            <person name="Damaso M.C.T."/>
            <person name="Favaro L.C.L."/>
        </authorList>
    </citation>
    <scope>NUCLEOTIDE SEQUENCE [LARGE SCALE GENOMIC DNA]</scope>
    <source>
        <strain evidence="8 9">CFAM-422</strain>
    </source>
</reference>
<dbReference type="GO" id="GO:0000981">
    <property type="term" value="F:DNA-binding transcription factor activity, RNA polymerase II-specific"/>
    <property type="evidence" value="ECO:0007669"/>
    <property type="project" value="InterPro"/>
</dbReference>
<evidence type="ECO:0000256" key="4">
    <source>
        <dbReference type="ARBA" id="ARBA00023163"/>
    </source>
</evidence>
<dbReference type="PANTHER" id="PTHR31845">
    <property type="entry name" value="FINGER DOMAIN PROTEIN, PUTATIVE-RELATED"/>
    <property type="match status" value="1"/>
</dbReference>
<keyword evidence="3" id="KW-0238">DNA-binding</keyword>
<dbReference type="AlphaFoldDB" id="A0A9P4XBV2"/>
<proteinExistence type="predicted"/>
<dbReference type="EMBL" id="QLNT01000015">
    <property type="protein sequence ID" value="KAF3067510.1"/>
    <property type="molecule type" value="Genomic_DNA"/>
</dbReference>
<keyword evidence="6" id="KW-0175">Coiled coil</keyword>
<dbReference type="Proteomes" id="UP000801864">
    <property type="component" value="Unassembled WGS sequence"/>
</dbReference>
<comment type="subcellular location">
    <subcellularLocation>
        <location evidence="1">Nucleus</location>
    </subcellularLocation>
</comment>
<protein>
    <recommendedName>
        <fullName evidence="10">Zn(2)-C6 fungal-type domain-containing protein</fullName>
    </recommendedName>
</protein>
<dbReference type="GO" id="GO:0000976">
    <property type="term" value="F:transcription cis-regulatory region binding"/>
    <property type="evidence" value="ECO:0007669"/>
    <property type="project" value="TreeGrafter"/>
</dbReference>
<name>A0A9P4XBV2_9HYPO</name>
<evidence type="ECO:0000256" key="5">
    <source>
        <dbReference type="ARBA" id="ARBA00023242"/>
    </source>
</evidence>
<dbReference type="SUPFAM" id="SSF57701">
    <property type="entry name" value="Zn2/Cys6 DNA-binding domain"/>
    <property type="match status" value="1"/>
</dbReference>
<dbReference type="GO" id="GO:0008270">
    <property type="term" value="F:zinc ion binding"/>
    <property type="evidence" value="ECO:0007669"/>
    <property type="project" value="InterPro"/>
</dbReference>
<feature type="coiled-coil region" evidence="6">
    <location>
        <begin position="83"/>
        <end position="110"/>
    </location>
</feature>
<evidence type="ECO:0000313" key="8">
    <source>
        <dbReference type="EMBL" id="KAF3067510.1"/>
    </source>
</evidence>
<dbReference type="InterPro" id="IPR036864">
    <property type="entry name" value="Zn2-C6_fun-type_DNA-bd_sf"/>
</dbReference>
<dbReference type="GO" id="GO:0005634">
    <property type="term" value="C:nucleus"/>
    <property type="evidence" value="ECO:0007669"/>
    <property type="project" value="UniProtKB-SubCell"/>
</dbReference>
<keyword evidence="9" id="KW-1185">Reference proteome</keyword>
<accession>A0A9P4XBV2</accession>
<evidence type="ECO:0000256" key="3">
    <source>
        <dbReference type="ARBA" id="ARBA00023125"/>
    </source>
</evidence>
<evidence type="ECO:0000256" key="2">
    <source>
        <dbReference type="ARBA" id="ARBA00023015"/>
    </source>
</evidence>
<dbReference type="CDD" id="cd12148">
    <property type="entry name" value="fungal_TF_MHR"/>
    <property type="match status" value="1"/>
</dbReference>
<dbReference type="CDD" id="cd00067">
    <property type="entry name" value="GAL4"/>
    <property type="match status" value="1"/>
</dbReference>
<keyword evidence="5" id="KW-0539">Nucleus</keyword>
<evidence type="ECO:0008006" key="10">
    <source>
        <dbReference type="Google" id="ProtNLM"/>
    </source>
</evidence>